<evidence type="ECO:0000313" key="10">
    <source>
        <dbReference type="EMBL" id="AFZ70560.1"/>
    </source>
</evidence>
<dbReference type="PANTHER" id="PTHR36577">
    <property type="entry name" value="DUF521 DOMAIN PROTEIN (AFU_ORTHOLOGUE AFUA_6G00490)"/>
    <property type="match status" value="1"/>
</dbReference>
<sequence>MYLTKEEEKMLNGDYGWAVSKALKVIVSIGESLNAEKLINISHAHISGVSYGNIGDPGRKLIKEFADSGVKFSVKTTVNPIGYDTIDYDAIPLTKIDRNYLKGQEDILMSLKKMGANLSLSCTPYYLPEVIDIKEGSSVAWGESNAVVYGNSVLGIKTNREGGPISLMAAITGKTYYYGLHIDENRIPSIRYIIRRPDDYELNEVRIGIIGEIISKAHNDERPPYLDEYISNETIIKELSASLGAAGNIAMIVIKGVTKQKIDENKLKETFTIDYKDIKTREDELMPSKTPDIIYFGCPHANKDEIEKIANQLKEFEKINSQIIITTSREQISKVSKETLSILKEKNVKLIGDTCLIVSPFGYRGLNIATNSYKAYFYLSKKGINVSLISINNLKEVLKL</sequence>
<evidence type="ECO:0000256" key="8">
    <source>
        <dbReference type="ARBA" id="ARBA00047196"/>
    </source>
</evidence>
<name>L0ABY5_CALLD</name>
<dbReference type="eggNOG" id="arCOG04278">
    <property type="taxonomic scope" value="Archaea"/>
</dbReference>
<dbReference type="KEGG" id="clg:Calag_0819"/>
<evidence type="ECO:0000256" key="4">
    <source>
        <dbReference type="ARBA" id="ARBA00045299"/>
    </source>
</evidence>
<dbReference type="OrthoDB" id="25253at2157"/>
<keyword evidence="11" id="KW-1185">Reference proteome</keyword>
<organism evidence="10 11">
    <name type="scientific">Caldisphaera lagunensis (strain DSM 15908 / JCM 11604 / ANMR 0165 / IC-154)</name>
    <dbReference type="NCBI Taxonomy" id="1056495"/>
    <lineage>
        <taxon>Archaea</taxon>
        <taxon>Thermoproteota</taxon>
        <taxon>Thermoprotei</taxon>
        <taxon>Acidilobales</taxon>
        <taxon>Caldisphaeraceae</taxon>
        <taxon>Caldisphaera</taxon>
    </lineage>
</organism>
<gene>
    <name evidence="10" type="ordered locus">Calag_0819</name>
</gene>
<accession>L0ABY5</accession>
<feature type="domain" description="Phosphomevalonate dehydratase large subunit-like" evidence="9">
    <location>
        <begin position="1"/>
        <end position="393"/>
    </location>
</feature>
<evidence type="ECO:0000256" key="6">
    <source>
        <dbReference type="ARBA" id="ARBA00046520"/>
    </source>
</evidence>
<keyword evidence="2" id="KW-0456">Lyase</keyword>
<comment type="subunit">
    <text evidence="6">Heterodimer composed of a large subunit (PMDh-L) and a small subunit (PMDh-S).</text>
</comment>
<evidence type="ECO:0000313" key="11">
    <source>
        <dbReference type="Proteomes" id="UP000010469"/>
    </source>
</evidence>
<evidence type="ECO:0000259" key="9">
    <source>
        <dbReference type="Pfam" id="PF04412"/>
    </source>
</evidence>
<evidence type="ECO:0000256" key="5">
    <source>
        <dbReference type="ARBA" id="ARBA00046333"/>
    </source>
</evidence>
<protein>
    <recommendedName>
        <fullName evidence="8">Phosphomevalonate dehydratase large subunit</fullName>
        <ecNumber evidence="7">4.2.1.182</ecNumber>
    </recommendedName>
</protein>
<keyword evidence="1" id="KW-0408">Iron</keyword>
<comment type="function">
    <text evidence="4">Component of a hydro-lyase that catalyzes the dehydration of mevalonate 5-phosphate (MVA5P) to form trans-anhydromevalonate 5-phosphate (tAHMP). Involved in the archaeal mevalonate (MVA) pathway, which provides fundamental precursors for isoprenoid biosynthesis, such as isopentenyl diphosphate (IPP) and dimethylallyl diphosphate (DMAPP).</text>
</comment>
<dbReference type="InterPro" id="IPR007506">
    <property type="entry name" value="PMDh-L-like_dom"/>
</dbReference>
<comment type="catalytic activity">
    <reaction evidence="3">
        <text>(R)-5-phosphomevalonate = (2E)-3-methyl-5-phosphooxypent-2-enoate + H2O</text>
        <dbReference type="Rhea" id="RHEA:78975"/>
        <dbReference type="ChEBI" id="CHEBI:15377"/>
        <dbReference type="ChEBI" id="CHEBI:58146"/>
        <dbReference type="ChEBI" id="CHEBI:229665"/>
        <dbReference type="EC" id="4.2.1.182"/>
    </reaction>
    <physiologicalReaction direction="left-to-right" evidence="3">
        <dbReference type="Rhea" id="RHEA:78976"/>
    </physiologicalReaction>
</comment>
<proteinExistence type="inferred from homology"/>
<comment type="similarity">
    <text evidence="5">Belongs to the AcnX type II large subunit family.</text>
</comment>
<dbReference type="HOGENOM" id="CLU_018825_1_0_2"/>
<evidence type="ECO:0000256" key="2">
    <source>
        <dbReference type="ARBA" id="ARBA00023239"/>
    </source>
</evidence>
<reference evidence="11" key="1">
    <citation type="submission" date="2012-03" db="EMBL/GenBank/DDBJ databases">
        <title>Complete genome of Caldisphaera lagunensis DSM 15908.</title>
        <authorList>
            <person name="Lucas S."/>
            <person name="Copeland A."/>
            <person name="Lapidus A."/>
            <person name="Glavina del Rio T."/>
            <person name="Dalin E."/>
            <person name="Tice H."/>
            <person name="Bruce D."/>
            <person name="Goodwin L."/>
            <person name="Pitluck S."/>
            <person name="Peters L."/>
            <person name="Mikhailova N."/>
            <person name="Teshima H."/>
            <person name="Kyrpides N."/>
            <person name="Mavromatis K."/>
            <person name="Ivanova N."/>
            <person name="Brettin T."/>
            <person name="Detter J.C."/>
            <person name="Han C."/>
            <person name="Larimer F."/>
            <person name="Land M."/>
            <person name="Hauser L."/>
            <person name="Markowitz V."/>
            <person name="Cheng J.-F."/>
            <person name="Hugenholtz P."/>
            <person name="Woyke T."/>
            <person name="Wu D."/>
            <person name="Spring S."/>
            <person name="Schroeder M."/>
            <person name="Brambilla E."/>
            <person name="Klenk H.-P."/>
            <person name="Eisen J.A."/>
        </authorList>
    </citation>
    <scope>NUCLEOTIDE SEQUENCE [LARGE SCALE GENOMIC DNA]</scope>
    <source>
        <strain evidence="11">DSM 15908 / JCM 11604 / IC-154</strain>
    </source>
</reference>
<dbReference type="GeneID" id="14212079"/>
<evidence type="ECO:0000256" key="1">
    <source>
        <dbReference type="ARBA" id="ARBA00023004"/>
    </source>
</evidence>
<dbReference type="AlphaFoldDB" id="L0ABY5"/>
<dbReference type="InParanoid" id="L0ABY5"/>
<dbReference type="EC" id="4.2.1.182" evidence="7"/>
<dbReference type="GO" id="GO:0016829">
    <property type="term" value="F:lyase activity"/>
    <property type="evidence" value="ECO:0007669"/>
    <property type="project" value="UniProtKB-KW"/>
</dbReference>
<dbReference type="EMBL" id="CP003378">
    <property type="protein sequence ID" value="AFZ70560.1"/>
    <property type="molecule type" value="Genomic_DNA"/>
</dbReference>
<dbReference type="Pfam" id="PF04412">
    <property type="entry name" value="AcnX"/>
    <property type="match status" value="1"/>
</dbReference>
<dbReference type="PANTHER" id="PTHR36577:SF3">
    <property type="entry name" value="DUF521 DOMAIN PROTEIN (AFU_ORTHOLOGUE AFUA_6G00490)"/>
    <property type="match status" value="1"/>
</dbReference>
<evidence type="ECO:0000256" key="3">
    <source>
        <dbReference type="ARBA" id="ARBA00045120"/>
    </source>
</evidence>
<evidence type="ECO:0000256" key="7">
    <source>
        <dbReference type="ARBA" id="ARBA00047176"/>
    </source>
</evidence>
<dbReference type="Proteomes" id="UP000010469">
    <property type="component" value="Chromosome"/>
</dbReference>
<dbReference type="RefSeq" id="WP_015232457.1">
    <property type="nucleotide sequence ID" value="NC_019791.1"/>
</dbReference>
<dbReference type="STRING" id="1056495.Calag_0819"/>